<feature type="region of interest" description="Disordered" evidence="9">
    <location>
        <begin position="87"/>
        <end position="204"/>
    </location>
</feature>
<dbReference type="Gene3D" id="3.30.565.10">
    <property type="entry name" value="Histidine kinase-like ATPase, C-terminal domain"/>
    <property type="match status" value="1"/>
</dbReference>
<keyword evidence="4" id="KW-0808">Transferase</keyword>
<evidence type="ECO:0000256" key="8">
    <source>
        <dbReference type="ARBA" id="ARBA00023012"/>
    </source>
</evidence>
<evidence type="ECO:0000259" key="12">
    <source>
        <dbReference type="Pfam" id="PF13796"/>
    </source>
</evidence>
<proteinExistence type="predicted"/>
<reference evidence="13 14" key="1">
    <citation type="submission" date="2019-02" db="EMBL/GenBank/DDBJ databases">
        <title>Draft genome sequences of novel Actinobacteria.</title>
        <authorList>
            <person name="Sahin N."/>
            <person name="Ay H."/>
            <person name="Saygin H."/>
        </authorList>
    </citation>
    <scope>NUCLEOTIDE SEQUENCE [LARGE SCALE GENOMIC DNA]</scope>
    <source>
        <strain evidence="13 14">KC201</strain>
    </source>
</reference>
<feature type="transmembrane region" description="Helical" evidence="10">
    <location>
        <begin position="453"/>
        <end position="475"/>
    </location>
</feature>
<dbReference type="CDD" id="cd16917">
    <property type="entry name" value="HATPase_UhpB-NarQ-NarX-like"/>
    <property type="match status" value="1"/>
</dbReference>
<feature type="compositionally biased region" description="Basic and acidic residues" evidence="9">
    <location>
        <begin position="109"/>
        <end position="130"/>
    </location>
</feature>
<dbReference type="Pfam" id="PF07730">
    <property type="entry name" value="HisKA_3"/>
    <property type="match status" value="1"/>
</dbReference>
<keyword evidence="3" id="KW-0597">Phosphoprotein</keyword>
<dbReference type="GO" id="GO:0046983">
    <property type="term" value="F:protein dimerization activity"/>
    <property type="evidence" value="ECO:0007669"/>
    <property type="project" value="InterPro"/>
</dbReference>
<dbReference type="GO" id="GO:0000155">
    <property type="term" value="F:phosphorelay sensor kinase activity"/>
    <property type="evidence" value="ECO:0007669"/>
    <property type="project" value="InterPro"/>
</dbReference>
<feature type="region of interest" description="Disordered" evidence="9">
    <location>
        <begin position="15"/>
        <end position="35"/>
    </location>
</feature>
<feature type="domain" description="Signal transduction histidine kinase subgroup 3 dimerisation and phosphoacceptor" evidence="11">
    <location>
        <begin position="553"/>
        <end position="618"/>
    </location>
</feature>
<dbReference type="InterPro" id="IPR025828">
    <property type="entry name" value="Put_sensor_dom"/>
</dbReference>
<evidence type="ECO:0000256" key="10">
    <source>
        <dbReference type="SAM" id="Phobius"/>
    </source>
</evidence>
<dbReference type="InterPro" id="IPR011712">
    <property type="entry name" value="Sig_transdc_His_kin_sub3_dim/P"/>
</dbReference>
<evidence type="ECO:0000256" key="1">
    <source>
        <dbReference type="ARBA" id="ARBA00000085"/>
    </source>
</evidence>
<accession>A0A4R4NB31</accession>
<dbReference type="InterPro" id="IPR050482">
    <property type="entry name" value="Sensor_HK_TwoCompSys"/>
</dbReference>
<keyword evidence="10" id="KW-1133">Transmembrane helix</keyword>
<dbReference type="GO" id="GO:0005524">
    <property type="term" value="F:ATP binding"/>
    <property type="evidence" value="ECO:0007669"/>
    <property type="project" value="UniProtKB-KW"/>
</dbReference>
<keyword evidence="8" id="KW-0902">Two-component regulatory system</keyword>
<comment type="catalytic activity">
    <reaction evidence="1">
        <text>ATP + protein L-histidine = ADP + protein N-phospho-L-histidine.</text>
        <dbReference type="EC" id="2.7.13.3"/>
    </reaction>
</comment>
<evidence type="ECO:0000256" key="4">
    <source>
        <dbReference type="ARBA" id="ARBA00022679"/>
    </source>
</evidence>
<dbReference type="Pfam" id="PF13796">
    <property type="entry name" value="Sensor"/>
    <property type="match status" value="1"/>
</dbReference>
<keyword evidence="10" id="KW-0472">Membrane</keyword>
<comment type="caution">
    <text evidence="13">The sequence shown here is derived from an EMBL/GenBank/DDBJ whole genome shotgun (WGS) entry which is preliminary data.</text>
</comment>
<keyword evidence="10" id="KW-0812">Transmembrane</keyword>
<evidence type="ECO:0000256" key="3">
    <source>
        <dbReference type="ARBA" id="ARBA00022553"/>
    </source>
</evidence>
<evidence type="ECO:0000256" key="5">
    <source>
        <dbReference type="ARBA" id="ARBA00022741"/>
    </source>
</evidence>
<organism evidence="13 14">
    <name type="scientific">Nonomuraea longispora</name>
    <dbReference type="NCBI Taxonomy" id="1848320"/>
    <lineage>
        <taxon>Bacteria</taxon>
        <taxon>Bacillati</taxon>
        <taxon>Actinomycetota</taxon>
        <taxon>Actinomycetes</taxon>
        <taxon>Streptosporangiales</taxon>
        <taxon>Streptosporangiaceae</taxon>
        <taxon>Nonomuraea</taxon>
    </lineage>
</organism>
<dbReference type="PANTHER" id="PTHR24421">
    <property type="entry name" value="NITRATE/NITRITE SENSOR PROTEIN NARX-RELATED"/>
    <property type="match status" value="1"/>
</dbReference>
<name>A0A4R4NB31_9ACTN</name>
<evidence type="ECO:0000256" key="7">
    <source>
        <dbReference type="ARBA" id="ARBA00022840"/>
    </source>
</evidence>
<evidence type="ECO:0000313" key="13">
    <source>
        <dbReference type="EMBL" id="TDC04510.1"/>
    </source>
</evidence>
<dbReference type="EMBL" id="SMJZ01000087">
    <property type="protein sequence ID" value="TDC04510.1"/>
    <property type="molecule type" value="Genomic_DNA"/>
</dbReference>
<protein>
    <recommendedName>
        <fullName evidence="2">histidine kinase</fullName>
        <ecNumber evidence="2">2.7.13.3</ecNumber>
    </recommendedName>
</protein>
<feature type="transmembrane region" description="Helical" evidence="10">
    <location>
        <begin position="495"/>
        <end position="516"/>
    </location>
</feature>
<feature type="transmembrane region" description="Helical" evidence="10">
    <location>
        <begin position="348"/>
        <end position="370"/>
    </location>
</feature>
<keyword evidence="14" id="KW-1185">Reference proteome</keyword>
<sequence length="746" mass="79859">MSAESSPNCNCVTGCSSSSTPTRRASCGQARTGERGNQAPVVVLAAAIVTALARLCVTAVIRRRRGWLFVRWPATIGWSDQHRIGGGVSAHHSSGSASGASTPSGASPRLHDGQHRGEEQDDQHHDRPREQAGLQRADVGPRVGQGRRERGLHPLGGVRVSEDHREDGEHQLGDDPPVVQNAPLGVQRQHQPSDQGPQAPGDHDRRVADVQELVGSGPQWLPRTAQRHDAHDEHGVAAAEPAHREAHVQHQPHPACGGLHRPGDRSPWCGANRLHEVSSIALDDDVSSTQVTGGWANHGRYDISRYRWLSWHRREKVLGSGGVESMHPREALRSRPSRLLISSAPLRAWAYAATGALLGGGTMAIVLIFVLVGVTLAPFVIGFVPLTAAGLAGIPVGAIERRRLRLLGLPAHPSPHRILRGTGPVAWTGTRLRESVSWRELGYTMALITGLWLLDYVVAAVPLVCLVCLAAPVVYLVSGPVDVLGSHLATLADSLLVAGFAGLGLVAAAYLAVAVASMRVLIVQALLAAPPYEVPDMETVGSSGRLLDAFDAERRRIERDLHDGTQQRLVALGVMLDMARMNVEEPELRSLLTRAHRETITTLEELRELVRGIHPRVLTERGLPEAVSELARAHPMRIRVKINVPGRLVPSVESTAYFMVSEALANVAKHAEASDCWVSGWIVHDMLILEVGDSGRGGLDSRADGGVQGMADRVAAVGGQVKFTSPGGGPTIVRAEIPCLPQTATA</sequence>
<dbReference type="Gene3D" id="1.20.5.1930">
    <property type="match status" value="1"/>
</dbReference>
<dbReference type="AlphaFoldDB" id="A0A4R4NB31"/>
<dbReference type="PANTHER" id="PTHR24421:SF10">
    <property type="entry name" value="NITRATE_NITRITE SENSOR PROTEIN NARQ"/>
    <property type="match status" value="1"/>
</dbReference>
<keyword evidence="5" id="KW-0547">Nucleotide-binding</keyword>
<feature type="transmembrane region" description="Helical" evidence="10">
    <location>
        <begin position="41"/>
        <end position="61"/>
    </location>
</feature>
<evidence type="ECO:0000313" key="14">
    <source>
        <dbReference type="Proteomes" id="UP000295157"/>
    </source>
</evidence>
<feature type="transmembrane region" description="Helical" evidence="10">
    <location>
        <begin position="376"/>
        <end position="399"/>
    </location>
</feature>
<keyword evidence="7" id="KW-0067">ATP-binding</keyword>
<feature type="compositionally biased region" description="Low complexity" evidence="9">
    <location>
        <begin position="89"/>
        <end position="108"/>
    </location>
</feature>
<dbReference type="Proteomes" id="UP000295157">
    <property type="component" value="Unassembled WGS sequence"/>
</dbReference>
<keyword evidence="6 13" id="KW-0418">Kinase</keyword>
<feature type="domain" description="Putative sensor" evidence="12">
    <location>
        <begin position="351"/>
        <end position="527"/>
    </location>
</feature>
<dbReference type="InterPro" id="IPR036890">
    <property type="entry name" value="HATPase_C_sf"/>
</dbReference>
<dbReference type="OrthoDB" id="5241729at2"/>
<dbReference type="SUPFAM" id="SSF55874">
    <property type="entry name" value="ATPase domain of HSP90 chaperone/DNA topoisomerase II/histidine kinase"/>
    <property type="match status" value="1"/>
</dbReference>
<dbReference type="EC" id="2.7.13.3" evidence="2"/>
<evidence type="ECO:0000256" key="9">
    <source>
        <dbReference type="SAM" id="MobiDB-lite"/>
    </source>
</evidence>
<evidence type="ECO:0000259" key="11">
    <source>
        <dbReference type="Pfam" id="PF07730"/>
    </source>
</evidence>
<evidence type="ECO:0000256" key="2">
    <source>
        <dbReference type="ARBA" id="ARBA00012438"/>
    </source>
</evidence>
<gene>
    <name evidence="13" type="ORF">E1267_22515</name>
</gene>
<evidence type="ECO:0000256" key="6">
    <source>
        <dbReference type="ARBA" id="ARBA00022777"/>
    </source>
</evidence>
<dbReference type="GO" id="GO:0016020">
    <property type="term" value="C:membrane"/>
    <property type="evidence" value="ECO:0007669"/>
    <property type="project" value="InterPro"/>
</dbReference>
<feature type="compositionally biased region" description="Basic and acidic residues" evidence="9">
    <location>
        <begin position="160"/>
        <end position="173"/>
    </location>
</feature>